<sequence length="41" mass="4925">MIPNILLKQQIYFSKTKTEKLTPNLNKIEHDFHMLKRKLGN</sequence>
<name>A0A0E9XYN2_ANGAN</name>
<organism evidence="1">
    <name type="scientific">Anguilla anguilla</name>
    <name type="common">European freshwater eel</name>
    <name type="synonym">Muraena anguilla</name>
    <dbReference type="NCBI Taxonomy" id="7936"/>
    <lineage>
        <taxon>Eukaryota</taxon>
        <taxon>Metazoa</taxon>
        <taxon>Chordata</taxon>
        <taxon>Craniata</taxon>
        <taxon>Vertebrata</taxon>
        <taxon>Euteleostomi</taxon>
        <taxon>Actinopterygii</taxon>
        <taxon>Neopterygii</taxon>
        <taxon>Teleostei</taxon>
        <taxon>Anguilliformes</taxon>
        <taxon>Anguillidae</taxon>
        <taxon>Anguilla</taxon>
    </lineage>
</organism>
<dbReference type="AlphaFoldDB" id="A0A0E9XYN2"/>
<evidence type="ECO:0000313" key="1">
    <source>
        <dbReference type="EMBL" id="JAI07750.1"/>
    </source>
</evidence>
<proteinExistence type="predicted"/>
<reference evidence="1" key="2">
    <citation type="journal article" date="2015" name="Fish Shellfish Immunol.">
        <title>Early steps in the European eel (Anguilla anguilla)-Vibrio vulnificus interaction in the gills: Role of the RtxA13 toxin.</title>
        <authorList>
            <person name="Callol A."/>
            <person name="Pajuelo D."/>
            <person name="Ebbesson L."/>
            <person name="Teles M."/>
            <person name="MacKenzie S."/>
            <person name="Amaro C."/>
        </authorList>
    </citation>
    <scope>NUCLEOTIDE SEQUENCE</scope>
</reference>
<dbReference type="EMBL" id="GBXM01000828">
    <property type="protein sequence ID" value="JAI07750.1"/>
    <property type="molecule type" value="Transcribed_RNA"/>
</dbReference>
<reference evidence="1" key="1">
    <citation type="submission" date="2014-11" db="EMBL/GenBank/DDBJ databases">
        <authorList>
            <person name="Amaro Gonzalez C."/>
        </authorList>
    </citation>
    <scope>NUCLEOTIDE SEQUENCE</scope>
</reference>
<protein>
    <submittedName>
        <fullName evidence="1">Uncharacterized protein</fullName>
    </submittedName>
</protein>
<accession>A0A0E9XYN2</accession>